<feature type="non-terminal residue" evidence="1">
    <location>
        <position position="1"/>
    </location>
</feature>
<dbReference type="EMBL" id="FXTM01000026">
    <property type="protein sequence ID" value="SMO75383.1"/>
    <property type="molecule type" value="Genomic_DNA"/>
</dbReference>
<protein>
    <submittedName>
        <fullName evidence="1">Uncharacterized protein</fullName>
    </submittedName>
</protein>
<evidence type="ECO:0000313" key="1">
    <source>
        <dbReference type="EMBL" id="SMO75383.1"/>
    </source>
</evidence>
<evidence type="ECO:0000313" key="2">
    <source>
        <dbReference type="Proteomes" id="UP000317315"/>
    </source>
</evidence>
<name>A0A521DUH1_9BACT</name>
<dbReference type="Proteomes" id="UP000317315">
    <property type="component" value="Unassembled WGS sequence"/>
</dbReference>
<organism evidence="1 2">
    <name type="scientific">Balnearium lithotrophicum</name>
    <dbReference type="NCBI Taxonomy" id="223788"/>
    <lineage>
        <taxon>Bacteria</taxon>
        <taxon>Pseudomonadati</taxon>
        <taxon>Aquificota</taxon>
        <taxon>Aquificia</taxon>
        <taxon>Desulfurobacteriales</taxon>
        <taxon>Desulfurobacteriaceae</taxon>
        <taxon>Balnearium</taxon>
    </lineage>
</organism>
<proteinExistence type="predicted"/>
<accession>A0A521DUH1</accession>
<dbReference type="AlphaFoldDB" id="A0A521DUH1"/>
<keyword evidence="2" id="KW-1185">Reference proteome</keyword>
<reference evidence="1 2" key="1">
    <citation type="submission" date="2017-05" db="EMBL/GenBank/DDBJ databases">
        <authorList>
            <person name="Varghese N."/>
            <person name="Submissions S."/>
        </authorList>
    </citation>
    <scope>NUCLEOTIDE SEQUENCE [LARGE SCALE GENOMIC DNA]</scope>
    <source>
        <strain evidence="1 2">DSM 16304</strain>
    </source>
</reference>
<dbReference type="RefSeq" id="WP_185954297.1">
    <property type="nucleotide sequence ID" value="NZ_FXTM01000026.1"/>
</dbReference>
<sequence length="92" mass="10616">QKIALFIAGQYTEDDAIKELKDRGLSDETVQKILPLLQRGVEIAKILNWKEEIWAKEAELENQVDSMTLEELLQLDVKKLCEDTYSQIPLEV</sequence>
<gene>
    <name evidence="1" type="ORF">SAMN06269117_1261</name>
</gene>